<feature type="domain" description="Restriction endonuclease type IV Mrr" evidence="3">
    <location>
        <begin position="97"/>
        <end position="208"/>
    </location>
</feature>
<dbReference type="SUPFAM" id="SSF52980">
    <property type="entry name" value="Restriction endonuclease-like"/>
    <property type="match status" value="1"/>
</dbReference>
<keyword evidence="2" id="KW-0472">Membrane</keyword>
<keyword evidence="5" id="KW-1185">Reference proteome</keyword>
<feature type="region of interest" description="Disordered" evidence="1">
    <location>
        <begin position="1"/>
        <end position="23"/>
    </location>
</feature>
<dbReference type="GO" id="GO:0003677">
    <property type="term" value="F:DNA binding"/>
    <property type="evidence" value="ECO:0007669"/>
    <property type="project" value="InterPro"/>
</dbReference>
<feature type="transmembrane region" description="Helical" evidence="2">
    <location>
        <begin position="56"/>
        <end position="76"/>
    </location>
</feature>
<evidence type="ECO:0000256" key="1">
    <source>
        <dbReference type="SAM" id="MobiDB-lite"/>
    </source>
</evidence>
<dbReference type="InterPro" id="IPR011335">
    <property type="entry name" value="Restrct_endonuc-II-like"/>
</dbReference>
<dbReference type="Gene3D" id="3.40.1350.10">
    <property type="match status" value="1"/>
</dbReference>
<dbReference type="AlphaFoldDB" id="A0A7W3QJX6"/>
<dbReference type="PANTHER" id="PTHR30015:SF6">
    <property type="entry name" value="SLL1429 PROTEIN"/>
    <property type="match status" value="1"/>
</dbReference>
<dbReference type="GO" id="GO:0009307">
    <property type="term" value="P:DNA restriction-modification system"/>
    <property type="evidence" value="ECO:0007669"/>
    <property type="project" value="InterPro"/>
</dbReference>
<comment type="caution">
    <text evidence="4">The sequence shown here is derived from an EMBL/GenBank/DDBJ whole genome shotgun (WGS) entry which is preliminary data.</text>
</comment>
<keyword evidence="2" id="KW-0812">Transmembrane</keyword>
<accession>A0A7W3QJX6</accession>
<dbReference type="InterPro" id="IPR011856">
    <property type="entry name" value="tRNA_endonuc-like_dom_sf"/>
</dbReference>
<evidence type="ECO:0000256" key="2">
    <source>
        <dbReference type="SAM" id="Phobius"/>
    </source>
</evidence>
<evidence type="ECO:0000259" key="3">
    <source>
        <dbReference type="Pfam" id="PF04471"/>
    </source>
</evidence>
<feature type="transmembrane region" description="Helical" evidence="2">
    <location>
        <begin position="31"/>
        <end position="50"/>
    </location>
</feature>
<dbReference type="InterPro" id="IPR007560">
    <property type="entry name" value="Restrct_endonuc_IV_Mrr"/>
</dbReference>
<dbReference type="InterPro" id="IPR052906">
    <property type="entry name" value="Type_IV_Methyl-Rstrct_Enzyme"/>
</dbReference>
<dbReference type="PANTHER" id="PTHR30015">
    <property type="entry name" value="MRR RESTRICTION SYSTEM PROTEIN"/>
    <property type="match status" value="1"/>
</dbReference>
<dbReference type="Pfam" id="PF04471">
    <property type="entry name" value="Mrr_cat"/>
    <property type="match status" value="1"/>
</dbReference>
<dbReference type="EMBL" id="JACJIA010000002">
    <property type="protein sequence ID" value="MBA8949904.1"/>
    <property type="molecule type" value="Genomic_DNA"/>
</dbReference>
<dbReference type="Proteomes" id="UP000572680">
    <property type="component" value="Unassembled WGS sequence"/>
</dbReference>
<name>A0A7W3QJX6_ACTNM</name>
<proteinExistence type="predicted"/>
<evidence type="ECO:0000313" key="4">
    <source>
        <dbReference type="EMBL" id="MBA8949904.1"/>
    </source>
</evidence>
<dbReference type="GO" id="GO:0015666">
    <property type="term" value="F:restriction endodeoxyribonuclease activity"/>
    <property type="evidence" value="ECO:0007669"/>
    <property type="project" value="TreeGrafter"/>
</dbReference>
<keyword evidence="2" id="KW-1133">Transmembrane helix</keyword>
<organism evidence="4 5">
    <name type="scientific">Actinomadura namibiensis</name>
    <dbReference type="NCBI Taxonomy" id="182080"/>
    <lineage>
        <taxon>Bacteria</taxon>
        <taxon>Bacillati</taxon>
        <taxon>Actinomycetota</taxon>
        <taxon>Actinomycetes</taxon>
        <taxon>Streptosporangiales</taxon>
        <taxon>Thermomonosporaceae</taxon>
        <taxon>Actinomadura</taxon>
    </lineage>
</organism>
<gene>
    <name evidence="4" type="ORF">HNR61_001517</name>
</gene>
<evidence type="ECO:0000313" key="5">
    <source>
        <dbReference type="Proteomes" id="UP000572680"/>
    </source>
</evidence>
<protein>
    <submittedName>
        <fullName evidence="4">Restriction system protein</fullName>
    </submittedName>
</protein>
<reference evidence="4 5" key="1">
    <citation type="submission" date="2020-08" db="EMBL/GenBank/DDBJ databases">
        <title>Genomic Encyclopedia of Type Strains, Phase IV (KMG-IV): sequencing the most valuable type-strain genomes for metagenomic binning, comparative biology and taxonomic classification.</title>
        <authorList>
            <person name="Goeker M."/>
        </authorList>
    </citation>
    <scope>NUCLEOTIDE SEQUENCE [LARGE SCALE GENOMIC DNA]</scope>
    <source>
        <strain evidence="4 5">DSM 44197</strain>
    </source>
</reference>
<sequence>MVDSMSPEVPMQRYPGYPPPRRKRPPSIVKLALIATGAGVLTTAAFGRTVAAHPVLTALCLVLGLAAIIGCSYYLARLAERERHAIFEANSRLEVVDRMTGTQFEEHIAELLRRDGFTDVRVLGGAGDRGADITARDPDRKPVAVQCKRWSKPIGAPEVRNFIGALNATYDGHRGVFVASSGFTRQAAEEAALCGLLLVDRPHLARWLTGTPISLP</sequence>